<dbReference type="GO" id="GO:0005524">
    <property type="term" value="F:ATP binding"/>
    <property type="evidence" value="ECO:0007669"/>
    <property type="project" value="UniProtKB-KW"/>
</dbReference>
<feature type="domain" description="Four-carbon acid sugar kinase N-terminal" evidence="7">
    <location>
        <begin position="9"/>
        <end position="245"/>
    </location>
</feature>
<gene>
    <name evidence="9" type="ORF">VIBNISOn1_880004</name>
</gene>
<dbReference type="SUPFAM" id="SSF142764">
    <property type="entry name" value="YgbK-like"/>
    <property type="match status" value="1"/>
</dbReference>
<dbReference type="AlphaFoldDB" id="A0AAV2VYS7"/>
<keyword evidence="5" id="KW-0067">ATP-binding</keyword>
<evidence type="ECO:0000313" key="9">
    <source>
        <dbReference type="EMBL" id="CCO49717.1"/>
    </source>
</evidence>
<keyword evidence="6" id="KW-0119">Carbohydrate metabolism</keyword>
<keyword evidence="3" id="KW-0547">Nucleotide-binding</keyword>
<evidence type="ECO:0000256" key="4">
    <source>
        <dbReference type="ARBA" id="ARBA00022777"/>
    </source>
</evidence>
<dbReference type="RefSeq" id="WP_022613753.1">
    <property type="nucleotide sequence ID" value="NZ_LK391965.1"/>
</dbReference>
<name>A0AAV2VYS7_9VIBR</name>
<dbReference type="InterPro" id="IPR010737">
    <property type="entry name" value="4-carb_acid_sugar_kinase_N"/>
</dbReference>
<evidence type="ECO:0000256" key="6">
    <source>
        <dbReference type="ARBA" id="ARBA00023277"/>
    </source>
</evidence>
<dbReference type="InterPro" id="IPR037051">
    <property type="entry name" value="4-carb_acid_sugar_kinase_N_sf"/>
</dbReference>
<dbReference type="Gene3D" id="3.40.50.10840">
    <property type="entry name" value="Putative sugar-binding, N-terminal domain"/>
    <property type="match status" value="1"/>
</dbReference>
<dbReference type="Pfam" id="PF17042">
    <property type="entry name" value="NBD_C"/>
    <property type="match status" value="1"/>
</dbReference>
<dbReference type="EMBL" id="CAOF01000184">
    <property type="protein sequence ID" value="CCO49717.1"/>
    <property type="molecule type" value="Genomic_DNA"/>
</dbReference>
<comment type="caution">
    <text evidence="9">The sequence shown here is derived from an EMBL/GenBank/DDBJ whole genome shotgun (WGS) entry which is preliminary data.</text>
</comment>
<evidence type="ECO:0000259" key="8">
    <source>
        <dbReference type="Pfam" id="PF17042"/>
    </source>
</evidence>
<evidence type="ECO:0000256" key="5">
    <source>
        <dbReference type="ARBA" id="ARBA00022840"/>
    </source>
</evidence>
<proteinExistence type="inferred from homology"/>
<evidence type="ECO:0000313" key="10">
    <source>
        <dbReference type="Proteomes" id="UP000018211"/>
    </source>
</evidence>
<keyword evidence="4" id="KW-0418">Kinase</keyword>
<evidence type="ECO:0000259" key="7">
    <source>
        <dbReference type="Pfam" id="PF07005"/>
    </source>
</evidence>
<evidence type="ECO:0000256" key="3">
    <source>
        <dbReference type="ARBA" id="ARBA00022741"/>
    </source>
</evidence>
<organism evidence="9 10">
    <name type="scientific">Vibrio nigripulchritudo SOn1</name>
    <dbReference type="NCBI Taxonomy" id="1238450"/>
    <lineage>
        <taxon>Bacteria</taxon>
        <taxon>Pseudomonadati</taxon>
        <taxon>Pseudomonadota</taxon>
        <taxon>Gammaproteobacteria</taxon>
        <taxon>Vibrionales</taxon>
        <taxon>Vibrionaceae</taxon>
        <taxon>Vibrio</taxon>
    </lineage>
</organism>
<accession>A0AAV2VYS7</accession>
<evidence type="ECO:0000256" key="1">
    <source>
        <dbReference type="ARBA" id="ARBA00005715"/>
    </source>
</evidence>
<keyword evidence="2" id="KW-0808">Transferase</keyword>
<evidence type="ECO:0000256" key="2">
    <source>
        <dbReference type="ARBA" id="ARBA00022679"/>
    </source>
</evidence>
<comment type="similarity">
    <text evidence="1">Belongs to the four-carbon acid sugar kinase family.</text>
</comment>
<dbReference type="Proteomes" id="UP000018211">
    <property type="component" value="Unassembled WGS sequence"/>
</dbReference>
<dbReference type="InterPro" id="IPR042213">
    <property type="entry name" value="NBD_C_sf"/>
</dbReference>
<feature type="domain" description="Four-carbon acid sugar kinase nucleotide binding" evidence="8">
    <location>
        <begin position="264"/>
        <end position="431"/>
    </location>
</feature>
<dbReference type="GO" id="GO:0016301">
    <property type="term" value="F:kinase activity"/>
    <property type="evidence" value="ECO:0007669"/>
    <property type="project" value="UniProtKB-KW"/>
</dbReference>
<sequence>MVSVSQTELAFYGDDFTGSTDVLESLSLRGKSTILWLRTPTQEELVGCQQYACIGIAGVSRSKSPQWMREELPAIFQRLRAMNPKYVHYKVCSTFDSSLEKGNIAVATRVGQQTLSPNWTSIVLGTPKIKRYVCFGELFADYLGDTFRIDRHPVMSCHPATPMSEANIALHMHNLGEVACQSINMADYLSGAATEKLLQAIDSKKVVVFDSYDQGTLSQLGSLIHQHSQQGIHFSVSSSGFEDALYPQAEASESVSISAVEQILALSGSCSPITQSQIIHAIEYGFEPIKVDMRKMTTDQDRQVMLKSIVEQCVTIIRAGGSPLVYSALGPKDEDLSFVKQQQINNFDQKLGQMLGEITYQVRTRTQIQRIAVAGGDTSGYCMQSLKVDALTFIAPFCPGVPLCQTLSGDSQSHGVEVALKGGQMGGQDFFVKLVKGTHHG</sequence>
<protein>
    <submittedName>
        <fullName evidence="9">Type III effector Hrp-dependent outers</fullName>
    </submittedName>
</protein>
<dbReference type="Gene3D" id="3.40.980.20">
    <property type="entry name" value="Four-carbon acid sugar kinase, nucleotide binding domain"/>
    <property type="match status" value="1"/>
</dbReference>
<reference evidence="9 10" key="1">
    <citation type="journal article" date="2013" name="ISME J.">
        <title>Comparative genomics of pathogenic lineages of Vibrio nigripulchritudo identifies virulence-associated traits.</title>
        <authorList>
            <person name="Goudenege D."/>
            <person name="Labreuche Y."/>
            <person name="Krin E."/>
            <person name="Ansquer D."/>
            <person name="Mangenot S."/>
            <person name="Calteau A."/>
            <person name="Medigue C."/>
            <person name="Mazel D."/>
            <person name="Polz M.F."/>
            <person name="Le Roux F."/>
        </authorList>
    </citation>
    <scope>NUCLEOTIDE SEQUENCE [LARGE SCALE GENOMIC DNA]</scope>
    <source>
        <strain evidence="9 10">SOn1</strain>
    </source>
</reference>
<dbReference type="Pfam" id="PF07005">
    <property type="entry name" value="SBD_N"/>
    <property type="match status" value="1"/>
</dbReference>
<dbReference type="InterPro" id="IPR031475">
    <property type="entry name" value="NBD_C"/>
</dbReference>